<protein>
    <submittedName>
        <fullName evidence="7">Selenocysteine lyase/Cysteine desulfurase</fullName>
    </submittedName>
</protein>
<dbReference type="SUPFAM" id="SSF53383">
    <property type="entry name" value="PLP-dependent transferases"/>
    <property type="match status" value="1"/>
</dbReference>
<dbReference type="InterPro" id="IPR020578">
    <property type="entry name" value="Aminotrans_V_PyrdxlP_BS"/>
</dbReference>
<keyword evidence="8" id="KW-1185">Reference proteome</keyword>
<dbReference type="Gene3D" id="3.40.640.10">
    <property type="entry name" value="Type I PLP-dependent aspartate aminotransferase-like (Major domain)"/>
    <property type="match status" value="1"/>
</dbReference>
<dbReference type="RefSeq" id="WP_072745178.1">
    <property type="nucleotide sequence ID" value="NZ_FQXR01000017.1"/>
</dbReference>
<accession>A0A1M5YYS7</accession>
<dbReference type="GO" id="GO:0016829">
    <property type="term" value="F:lyase activity"/>
    <property type="evidence" value="ECO:0007669"/>
    <property type="project" value="UniProtKB-KW"/>
</dbReference>
<evidence type="ECO:0000313" key="7">
    <source>
        <dbReference type="EMBL" id="SHI17024.1"/>
    </source>
</evidence>
<comment type="cofactor">
    <cofactor evidence="1 5">
        <name>pyridoxal 5'-phosphate</name>
        <dbReference type="ChEBI" id="CHEBI:597326"/>
    </cofactor>
</comment>
<dbReference type="PANTHER" id="PTHR43586:SF8">
    <property type="entry name" value="CYSTEINE DESULFURASE 1, CHLOROPLASTIC"/>
    <property type="match status" value="1"/>
</dbReference>
<evidence type="ECO:0000259" key="6">
    <source>
        <dbReference type="Pfam" id="PF00266"/>
    </source>
</evidence>
<comment type="catalytic activity">
    <reaction evidence="4">
        <text>(sulfur carrier)-H + L-cysteine = (sulfur carrier)-SH + L-alanine</text>
        <dbReference type="Rhea" id="RHEA:43892"/>
        <dbReference type="Rhea" id="RHEA-COMP:14737"/>
        <dbReference type="Rhea" id="RHEA-COMP:14739"/>
        <dbReference type="ChEBI" id="CHEBI:29917"/>
        <dbReference type="ChEBI" id="CHEBI:35235"/>
        <dbReference type="ChEBI" id="CHEBI:57972"/>
        <dbReference type="ChEBI" id="CHEBI:64428"/>
        <dbReference type="EC" id="2.8.1.7"/>
    </reaction>
</comment>
<dbReference type="STRING" id="1123281.SAMN02745180_02554"/>
<keyword evidence="7" id="KW-0456">Lyase</keyword>
<name>A0A1M5YYS7_9FIRM</name>
<dbReference type="Pfam" id="PF00266">
    <property type="entry name" value="Aminotran_5"/>
    <property type="match status" value="1"/>
</dbReference>
<evidence type="ECO:0000313" key="8">
    <source>
        <dbReference type="Proteomes" id="UP000184389"/>
    </source>
</evidence>
<dbReference type="InterPro" id="IPR015421">
    <property type="entry name" value="PyrdxlP-dep_Trfase_major"/>
</dbReference>
<evidence type="ECO:0000256" key="1">
    <source>
        <dbReference type="ARBA" id="ARBA00001933"/>
    </source>
</evidence>
<proteinExistence type="inferred from homology"/>
<evidence type="ECO:0000256" key="5">
    <source>
        <dbReference type="RuleBase" id="RU004504"/>
    </source>
</evidence>
<dbReference type="InterPro" id="IPR015422">
    <property type="entry name" value="PyrdxlP-dep_Trfase_small"/>
</dbReference>
<dbReference type="Gene3D" id="3.90.1150.10">
    <property type="entry name" value="Aspartate Aminotransferase, domain 1"/>
    <property type="match status" value="1"/>
</dbReference>
<dbReference type="OrthoDB" id="9804366at2"/>
<sequence length="437" mass="49402">MYKNLIYGSNTLVPLSNGEKVPYINFDNAATTPPFYSVMEGINNFSPWYSSVHRGSGYKSIISSEFYENARRLVLDFVGGTPEYHEVIFLKNATEGINKLSFRLLEENKDNVVLSTFMEHHSNDLPWRNKYKVDYVNIDESGRLSLEDLEKKLVKHSGKVKLVAVTGASNVTGYVNPIYEIAKISHKYGAKILVDGAQLVPHHPMDMKPINSNEHIDYLVFSAHKMYAPFGTGVLIAPKATFSKGAPEFSGGGTVKIVTSDFILWDDPPYKEEAGTPNLMGVVALINSINTLKSIGMKNIEIYEKELTYYTLEKLSKIPNINLYCDMDVINKVSIIPFNIEGIHHGIVANILSLEGGIAVRNGCFCAQPYVQKLLKISSEEMEKYKLNPNLPRPGMIRLSFGLYNDYIEINIFLELLKNIVMNREYYLNKYRNPSFF</sequence>
<gene>
    <name evidence="7" type="ORF">SAMN02745180_02554</name>
</gene>
<evidence type="ECO:0000256" key="2">
    <source>
        <dbReference type="ARBA" id="ARBA00010447"/>
    </source>
</evidence>
<comment type="similarity">
    <text evidence="2">Belongs to the class-V pyridoxal-phosphate-dependent aminotransferase family. Csd subfamily.</text>
</comment>
<dbReference type="GO" id="GO:0031071">
    <property type="term" value="F:cysteine desulfurase activity"/>
    <property type="evidence" value="ECO:0007669"/>
    <property type="project" value="UniProtKB-EC"/>
</dbReference>
<evidence type="ECO:0000256" key="4">
    <source>
        <dbReference type="ARBA" id="ARBA00050776"/>
    </source>
</evidence>
<dbReference type="EMBL" id="FQXR01000017">
    <property type="protein sequence ID" value="SHI17024.1"/>
    <property type="molecule type" value="Genomic_DNA"/>
</dbReference>
<dbReference type="Proteomes" id="UP000184389">
    <property type="component" value="Unassembled WGS sequence"/>
</dbReference>
<dbReference type="PANTHER" id="PTHR43586">
    <property type="entry name" value="CYSTEINE DESULFURASE"/>
    <property type="match status" value="1"/>
</dbReference>
<dbReference type="PROSITE" id="PS00595">
    <property type="entry name" value="AA_TRANSFER_CLASS_5"/>
    <property type="match status" value="1"/>
</dbReference>
<feature type="domain" description="Aminotransferase class V" evidence="6">
    <location>
        <begin position="24"/>
        <end position="411"/>
    </location>
</feature>
<keyword evidence="3" id="KW-0663">Pyridoxal phosphate</keyword>
<reference evidence="7 8" key="1">
    <citation type="submission" date="2016-11" db="EMBL/GenBank/DDBJ databases">
        <authorList>
            <person name="Jaros S."/>
            <person name="Januszkiewicz K."/>
            <person name="Wedrychowicz H."/>
        </authorList>
    </citation>
    <scope>NUCLEOTIDE SEQUENCE [LARGE SCALE GENOMIC DNA]</scope>
    <source>
        <strain evidence="7 8">DSM 13106</strain>
    </source>
</reference>
<evidence type="ECO:0000256" key="3">
    <source>
        <dbReference type="ARBA" id="ARBA00022898"/>
    </source>
</evidence>
<dbReference type="AlphaFoldDB" id="A0A1M5YYS7"/>
<dbReference type="InterPro" id="IPR000192">
    <property type="entry name" value="Aminotrans_V_dom"/>
</dbReference>
<dbReference type="InterPro" id="IPR015424">
    <property type="entry name" value="PyrdxlP-dep_Trfase"/>
</dbReference>
<organism evidence="7 8">
    <name type="scientific">Sporanaerobacter acetigenes DSM 13106</name>
    <dbReference type="NCBI Taxonomy" id="1123281"/>
    <lineage>
        <taxon>Bacteria</taxon>
        <taxon>Bacillati</taxon>
        <taxon>Bacillota</taxon>
        <taxon>Tissierellia</taxon>
        <taxon>Tissierellales</taxon>
        <taxon>Sporanaerobacteraceae</taxon>
        <taxon>Sporanaerobacter</taxon>
    </lineage>
</organism>